<feature type="transmembrane region" description="Helical" evidence="7">
    <location>
        <begin position="354"/>
        <end position="379"/>
    </location>
</feature>
<evidence type="ECO:0000256" key="4">
    <source>
        <dbReference type="ARBA" id="ARBA00022692"/>
    </source>
</evidence>
<proteinExistence type="inferred from homology"/>
<feature type="transmembrane region" description="Helical" evidence="7">
    <location>
        <begin position="236"/>
        <end position="254"/>
    </location>
</feature>
<evidence type="ECO:0000256" key="3">
    <source>
        <dbReference type="ARBA" id="ARBA00022519"/>
    </source>
</evidence>
<keyword evidence="2" id="KW-1003">Cell membrane</keyword>
<dbReference type="PANTHER" id="PTHR33362">
    <property type="entry name" value="SIALIC ACID TRAP TRANSPORTER PERMEASE PROTEIN SIAT-RELATED"/>
    <property type="match status" value="1"/>
</dbReference>
<comment type="subcellular location">
    <subcellularLocation>
        <location evidence="1 7">Cell inner membrane</location>
        <topology evidence="1 7">Multi-pass membrane protein</topology>
    </subcellularLocation>
</comment>
<dbReference type="GO" id="GO:0022857">
    <property type="term" value="F:transmembrane transporter activity"/>
    <property type="evidence" value="ECO:0007669"/>
    <property type="project" value="UniProtKB-UniRule"/>
</dbReference>
<keyword evidence="6 7" id="KW-0472">Membrane</keyword>
<dbReference type="PANTHER" id="PTHR33362:SF5">
    <property type="entry name" value="C4-DICARBOXYLATE TRAP TRANSPORTER LARGE PERMEASE PROTEIN DCTM"/>
    <property type="match status" value="1"/>
</dbReference>
<keyword evidence="10" id="KW-1185">Reference proteome</keyword>
<dbReference type="InterPro" id="IPR010656">
    <property type="entry name" value="DctM"/>
</dbReference>
<evidence type="ECO:0000259" key="8">
    <source>
        <dbReference type="Pfam" id="PF06808"/>
    </source>
</evidence>
<feature type="transmembrane region" description="Helical" evidence="7">
    <location>
        <begin position="391"/>
        <end position="415"/>
    </location>
</feature>
<reference evidence="9 10" key="1">
    <citation type="submission" date="2020-08" db="EMBL/GenBank/DDBJ databases">
        <title>Genomic Encyclopedia of Type Strains, Phase IV (KMG-IV): sequencing the most valuable type-strain genomes for metagenomic binning, comparative biology and taxonomic classification.</title>
        <authorList>
            <person name="Goeker M."/>
        </authorList>
    </citation>
    <scope>NUCLEOTIDE SEQUENCE [LARGE SCALE GENOMIC DNA]</scope>
    <source>
        <strain evidence="9 10">DSM 25895</strain>
    </source>
</reference>
<dbReference type="Pfam" id="PF06808">
    <property type="entry name" value="DctM"/>
    <property type="match status" value="1"/>
</dbReference>
<feature type="transmembrane region" description="Helical" evidence="7">
    <location>
        <begin position="50"/>
        <end position="67"/>
    </location>
</feature>
<dbReference type="PIRSF" id="PIRSF006066">
    <property type="entry name" value="HI0050"/>
    <property type="match status" value="1"/>
</dbReference>
<feature type="domain" description="TRAP C4-dicarboxylate transport system permease DctM subunit" evidence="8">
    <location>
        <begin position="8"/>
        <end position="411"/>
    </location>
</feature>
<sequence length="424" mass="44989">MIWALFGGLLILGVPIWLVMGSTAFLAFVSEGQALLPMAQKIVDELNSTTLLAVPYFVAAAVFMERGNVARALIDAAEGWVGGIPGGLGLVCVASCTVFAAMCGSSVATAMAMGTVLVPAMLRAGYERHFAAGIVAASGTLGILIPPSLAFVVYGVLADEAITRLFLAGVIPGLMQAGAIAAWVIYYAKRRGYAREQRIEPGERWRRTLFALPALSVPVIVLGGLYGGVVTLTECAALSAVVALALSVFVYKGIPPSQVLSVMAEAVRNAAAIMIIIALALIFGHWVTEAGVATRVVNWATGLGLEWWQFLIGINLLLLFLGMFLEVFSVLLLTMPVLLPLLQPFDIDPVHFGVVAVMNMELALLTPPVGLNLFVLAGILRCPLSEVVRGVWPFIVIMGLLLILVTYVPAIATFLPDLVYGARR</sequence>
<dbReference type="NCBIfam" id="TIGR00786">
    <property type="entry name" value="dctM"/>
    <property type="match status" value="1"/>
</dbReference>
<feature type="transmembrane region" description="Helical" evidence="7">
    <location>
        <begin position="209"/>
        <end position="230"/>
    </location>
</feature>
<comment type="function">
    <text evidence="7">Part of the tripartite ATP-independent periplasmic (TRAP) transport system.</text>
</comment>
<evidence type="ECO:0000256" key="2">
    <source>
        <dbReference type="ARBA" id="ARBA00022475"/>
    </source>
</evidence>
<comment type="similarity">
    <text evidence="7">Belongs to the TRAP transporter large permease family.</text>
</comment>
<dbReference type="GO" id="GO:0005886">
    <property type="term" value="C:plasma membrane"/>
    <property type="evidence" value="ECO:0007669"/>
    <property type="project" value="UniProtKB-SubCell"/>
</dbReference>
<dbReference type="EMBL" id="JACIJE010000004">
    <property type="protein sequence ID" value="MBB5689686.1"/>
    <property type="molecule type" value="Genomic_DNA"/>
</dbReference>
<accession>A0A840XP37</accession>
<feature type="transmembrane region" description="Helical" evidence="7">
    <location>
        <begin position="6"/>
        <end position="29"/>
    </location>
</feature>
<feature type="transmembrane region" description="Helical" evidence="7">
    <location>
        <begin position="307"/>
        <end position="333"/>
    </location>
</feature>
<keyword evidence="5 7" id="KW-1133">Transmembrane helix</keyword>
<comment type="subunit">
    <text evidence="7">The complex comprises the extracytoplasmic solute receptor protein and the two transmembrane proteins.</text>
</comment>
<keyword evidence="7" id="KW-0813">Transport</keyword>
<dbReference type="RefSeq" id="WP_184483723.1">
    <property type="nucleotide sequence ID" value="NZ_JAAEDJ010000036.1"/>
</dbReference>
<protein>
    <recommendedName>
        <fullName evidence="7">TRAP transporter large permease protein</fullName>
    </recommendedName>
</protein>
<feature type="transmembrane region" description="Helical" evidence="7">
    <location>
        <begin position="87"/>
        <end position="118"/>
    </location>
</feature>
<evidence type="ECO:0000313" key="9">
    <source>
        <dbReference type="EMBL" id="MBB5689686.1"/>
    </source>
</evidence>
<evidence type="ECO:0000256" key="1">
    <source>
        <dbReference type="ARBA" id="ARBA00004429"/>
    </source>
</evidence>
<evidence type="ECO:0000256" key="7">
    <source>
        <dbReference type="RuleBase" id="RU369079"/>
    </source>
</evidence>
<evidence type="ECO:0000256" key="6">
    <source>
        <dbReference type="ARBA" id="ARBA00023136"/>
    </source>
</evidence>
<evidence type="ECO:0000313" key="10">
    <source>
        <dbReference type="Proteomes" id="UP000562254"/>
    </source>
</evidence>
<keyword evidence="3 7" id="KW-0997">Cell inner membrane</keyword>
<feature type="transmembrane region" description="Helical" evidence="7">
    <location>
        <begin position="166"/>
        <end position="188"/>
    </location>
</feature>
<feature type="transmembrane region" description="Helical" evidence="7">
    <location>
        <begin position="266"/>
        <end position="287"/>
    </location>
</feature>
<dbReference type="AlphaFoldDB" id="A0A840XP37"/>
<gene>
    <name evidence="9" type="ORF">FHS88_001811</name>
</gene>
<comment type="caution">
    <text evidence="9">The sequence shown here is derived from an EMBL/GenBank/DDBJ whole genome shotgun (WGS) entry which is preliminary data.</text>
</comment>
<dbReference type="InterPro" id="IPR004681">
    <property type="entry name" value="TRAP_DctM"/>
</dbReference>
<evidence type="ECO:0000256" key="5">
    <source>
        <dbReference type="ARBA" id="ARBA00022989"/>
    </source>
</evidence>
<organism evidence="9 10">
    <name type="scientific">Neoroseomonas alkaliterrae</name>
    <dbReference type="NCBI Taxonomy" id="1452450"/>
    <lineage>
        <taxon>Bacteria</taxon>
        <taxon>Pseudomonadati</taxon>
        <taxon>Pseudomonadota</taxon>
        <taxon>Alphaproteobacteria</taxon>
        <taxon>Acetobacterales</taxon>
        <taxon>Acetobacteraceae</taxon>
        <taxon>Neoroseomonas</taxon>
    </lineage>
</organism>
<feature type="transmembrane region" description="Helical" evidence="7">
    <location>
        <begin position="130"/>
        <end position="154"/>
    </location>
</feature>
<keyword evidence="4 7" id="KW-0812">Transmembrane</keyword>
<name>A0A840XP37_9PROT</name>
<dbReference type="Proteomes" id="UP000562254">
    <property type="component" value="Unassembled WGS sequence"/>
</dbReference>